<accession>A0A6A5VGK7</accession>
<keyword evidence="2" id="KW-1185">Reference proteome</keyword>
<protein>
    <submittedName>
        <fullName evidence="1">Uncharacterized protein</fullName>
    </submittedName>
</protein>
<proteinExistence type="predicted"/>
<evidence type="ECO:0000313" key="1">
    <source>
        <dbReference type="EMBL" id="KAF1976683.1"/>
    </source>
</evidence>
<evidence type="ECO:0000313" key="2">
    <source>
        <dbReference type="Proteomes" id="UP000800036"/>
    </source>
</evidence>
<reference evidence="1" key="1">
    <citation type="journal article" date="2020" name="Stud. Mycol.">
        <title>101 Dothideomycetes genomes: a test case for predicting lifestyles and emergence of pathogens.</title>
        <authorList>
            <person name="Haridas S."/>
            <person name="Albert R."/>
            <person name="Binder M."/>
            <person name="Bloem J."/>
            <person name="Labutti K."/>
            <person name="Salamov A."/>
            <person name="Andreopoulos B."/>
            <person name="Baker S."/>
            <person name="Barry K."/>
            <person name="Bills G."/>
            <person name="Bluhm B."/>
            <person name="Cannon C."/>
            <person name="Castanera R."/>
            <person name="Culley D."/>
            <person name="Daum C."/>
            <person name="Ezra D."/>
            <person name="Gonzalez J."/>
            <person name="Henrissat B."/>
            <person name="Kuo A."/>
            <person name="Liang C."/>
            <person name="Lipzen A."/>
            <person name="Lutzoni F."/>
            <person name="Magnuson J."/>
            <person name="Mondo S."/>
            <person name="Nolan M."/>
            <person name="Ohm R."/>
            <person name="Pangilinan J."/>
            <person name="Park H.-J."/>
            <person name="Ramirez L."/>
            <person name="Alfaro M."/>
            <person name="Sun H."/>
            <person name="Tritt A."/>
            <person name="Yoshinaga Y."/>
            <person name="Zwiers L.-H."/>
            <person name="Turgeon B."/>
            <person name="Goodwin S."/>
            <person name="Spatafora J."/>
            <person name="Crous P."/>
            <person name="Grigoriev I."/>
        </authorList>
    </citation>
    <scope>NUCLEOTIDE SEQUENCE</scope>
    <source>
        <strain evidence="1">CBS 107.79</strain>
    </source>
</reference>
<name>A0A6A5VGK7_9PLEO</name>
<gene>
    <name evidence="1" type="ORF">BU23DRAFT_32195</name>
</gene>
<sequence length="185" mass="21294">MALERCSGALKNVTGEQTARPYLPFSQISEVYRTQTMQGTLTLPGYSECRRKPGQARVYNCWMRNASRPCRARTRTYLSVTHAHRVCTSFQKKLASPRVGPRTTQHCFATSTTRRVSHGQHARYVTTCDPWLWCTYTSAATSMYTRRFGHGVGKRHERRRFLPALAYSFVRFFGNGKWHFSQSSP</sequence>
<organism evidence="1 2">
    <name type="scientific">Bimuria novae-zelandiae CBS 107.79</name>
    <dbReference type="NCBI Taxonomy" id="1447943"/>
    <lineage>
        <taxon>Eukaryota</taxon>
        <taxon>Fungi</taxon>
        <taxon>Dikarya</taxon>
        <taxon>Ascomycota</taxon>
        <taxon>Pezizomycotina</taxon>
        <taxon>Dothideomycetes</taxon>
        <taxon>Pleosporomycetidae</taxon>
        <taxon>Pleosporales</taxon>
        <taxon>Massarineae</taxon>
        <taxon>Didymosphaeriaceae</taxon>
        <taxon>Bimuria</taxon>
    </lineage>
</organism>
<dbReference type="Proteomes" id="UP000800036">
    <property type="component" value="Unassembled WGS sequence"/>
</dbReference>
<dbReference type="AlphaFoldDB" id="A0A6A5VGK7"/>
<dbReference type="EMBL" id="ML976666">
    <property type="protein sequence ID" value="KAF1976683.1"/>
    <property type="molecule type" value="Genomic_DNA"/>
</dbReference>